<comment type="caution">
    <text evidence="1">The sequence shown here is derived from an EMBL/GenBank/DDBJ whole genome shotgun (WGS) entry which is preliminary data.</text>
</comment>
<sequence>MSNSQNLGERERETGREEEELAWNTYAHSRVSKFRITRFRCTNLFGENDNGSRTNVTLSTKFHKRPNNGIKMPVTMSVTIK</sequence>
<keyword evidence="2" id="KW-1185">Reference proteome</keyword>
<evidence type="ECO:0000313" key="2">
    <source>
        <dbReference type="Proteomes" id="UP001430953"/>
    </source>
</evidence>
<proteinExistence type="predicted"/>
<dbReference type="Proteomes" id="UP001430953">
    <property type="component" value="Unassembled WGS sequence"/>
</dbReference>
<dbReference type="AlphaFoldDB" id="A0AAW2GQX9"/>
<protein>
    <submittedName>
        <fullName evidence="1">Uncharacterized protein</fullName>
    </submittedName>
</protein>
<gene>
    <name evidence="1" type="ORF">PUN28_001720</name>
</gene>
<organism evidence="1 2">
    <name type="scientific">Cardiocondyla obscurior</name>
    <dbReference type="NCBI Taxonomy" id="286306"/>
    <lineage>
        <taxon>Eukaryota</taxon>
        <taxon>Metazoa</taxon>
        <taxon>Ecdysozoa</taxon>
        <taxon>Arthropoda</taxon>
        <taxon>Hexapoda</taxon>
        <taxon>Insecta</taxon>
        <taxon>Pterygota</taxon>
        <taxon>Neoptera</taxon>
        <taxon>Endopterygota</taxon>
        <taxon>Hymenoptera</taxon>
        <taxon>Apocrita</taxon>
        <taxon>Aculeata</taxon>
        <taxon>Formicoidea</taxon>
        <taxon>Formicidae</taxon>
        <taxon>Myrmicinae</taxon>
        <taxon>Cardiocondyla</taxon>
    </lineage>
</organism>
<name>A0AAW2GQX9_9HYME</name>
<dbReference type="EMBL" id="JADYXP020000002">
    <property type="protein sequence ID" value="KAL0129646.1"/>
    <property type="molecule type" value="Genomic_DNA"/>
</dbReference>
<reference evidence="1 2" key="1">
    <citation type="submission" date="2023-03" db="EMBL/GenBank/DDBJ databases">
        <title>High recombination rates correlate with genetic variation in Cardiocondyla obscurior ants.</title>
        <authorList>
            <person name="Errbii M."/>
        </authorList>
    </citation>
    <scope>NUCLEOTIDE SEQUENCE [LARGE SCALE GENOMIC DNA]</scope>
    <source>
        <strain evidence="1">Alpha-2009</strain>
        <tissue evidence="1">Whole body</tissue>
    </source>
</reference>
<evidence type="ECO:0000313" key="1">
    <source>
        <dbReference type="EMBL" id="KAL0129646.1"/>
    </source>
</evidence>
<accession>A0AAW2GQX9</accession>